<evidence type="ECO:0000256" key="1">
    <source>
        <dbReference type="ARBA" id="ARBA00004477"/>
    </source>
</evidence>
<comment type="subcellular location">
    <subcellularLocation>
        <location evidence="1">Endoplasmic reticulum membrane</location>
        <topology evidence="1">Multi-pass membrane protein</topology>
    </subcellularLocation>
</comment>
<dbReference type="Pfam" id="PF06775">
    <property type="entry name" value="Seipin"/>
    <property type="match status" value="1"/>
</dbReference>
<feature type="transmembrane region" description="Helical" evidence="8">
    <location>
        <begin position="49"/>
        <end position="74"/>
    </location>
</feature>
<feature type="compositionally biased region" description="Polar residues" evidence="7">
    <location>
        <begin position="356"/>
        <end position="374"/>
    </location>
</feature>
<keyword evidence="5" id="KW-0443">Lipid metabolism</keyword>
<keyword evidence="10" id="KW-1185">Reference proteome</keyword>
<dbReference type="CDD" id="cd23995">
    <property type="entry name" value="Seipin_BSCL2_like"/>
    <property type="match status" value="1"/>
</dbReference>
<keyword evidence="6 8" id="KW-0472">Membrane</keyword>
<name>A0ABN7SIM7_OIKDI</name>
<feature type="transmembrane region" description="Helical" evidence="8">
    <location>
        <begin position="317"/>
        <end position="345"/>
    </location>
</feature>
<proteinExistence type="predicted"/>
<sequence>MLSGFIEGIIGLIFSLFQSVATGIIQLFFPQLSEVHKHFQENWKRYATFALYAFLTASLLGGLFLFCLLLAYFFNSWLSFGMQIQRIDVDFDMARENGLKWGYEAPTMEDSQFEEYLNEFILSKESASSFVRDRDSSRYHHYEDDDSYSEFIDTIKRSKREIYKLKNKLKSQAADSMRCVQKASIPSALSQGVEFSMSISFVTPESHYQRLEANTPLQVVIGDQTIIKPIPTPSRSYLLSTFRTIFYSPYLILGLMPETNDIEISLYGGANKPFKSSVTEQSIELIVESCDLQILDATLLVTPTISWFQSALGRFPLLSLFFTASVFNGLVLIAISASGLVYVHLSSKSSEKPTKRTSSTKDPNSNVENISTVPDSLLSERKSFRQDTDSWSECSDSPVS</sequence>
<evidence type="ECO:0000256" key="2">
    <source>
        <dbReference type="ARBA" id="ARBA00022692"/>
    </source>
</evidence>
<evidence type="ECO:0000256" key="3">
    <source>
        <dbReference type="ARBA" id="ARBA00022824"/>
    </source>
</evidence>
<evidence type="ECO:0000256" key="4">
    <source>
        <dbReference type="ARBA" id="ARBA00022989"/>
    </source>
</evidence>
<keyword evidence="4 8" id="KW-1133">Transmembrane helix</keyword>
<feature type="compositionally biased region" description="Basic and acidic residues" evidence="7">
    <location>
        <begin position="378"/>
        <end position="388"/>
    </location>
</feature>
<evidence type="ECO:0000256" key="6">
    <source>
        <dbReference type="ARBA" id="ARBA00023136"/>
    </source>
</evidence>
<keyword evidence="2 8" id="KW-0812">Transmembrane</keyword>
<evidence type="ECO:0000313" key="10">
    <source>
        <dbReference type="Proteomes" id="UP001158576"/>
    </source>
</evidence>
<feature type="compositionally biased region" description="Polar residues" evidence="7">
    <location>
        <begin position="389"/>
        <end position="400"/>
    </location>
</feature>
<keyword evidence="3" id="KW-0256">Endoplasmic reticulum</keyword>
<evidence type="ECO:0000313" key="9">
    <source>
        <dbReference type="EMBL" id="CAG5095971.1"/>
    </source>
</evidence>
<feature type="transmembrane region" description="Helical" evidence="8">
    <location>
        <begin position="9"/>
        <end position="29"/>
    </location>
</feature>
<dbReference type="EMBL" id="OU015569">
    <property type="protein sequence ID" value="CAG5095971.1"/>
    <property type="molecule type" value="Genomic_DNA"/>
</dbReference>
<evidence type="ECO:0000256" key="7">
    <source>
        <dbReference type="SAM" id="MobiDB-lite"/>
    </source>
</evidence>
<organism evidence="9 10">
    <name type="scientific">Oikopleura dioica</name>
    <name type="common">Tunicate</name>
    <dbReference type="NCBI Taxonomy" id="34765"/>
    <lineage>
        <taxon>Eukaryota</taxon>
        <taxon>Metazoa</taxon>
        <taxon>Chordata</taxon>
        <taxon>Tunicata</taxon>
        <taxon>Appendicularia</taxon>
        <taxon>Copelata</taxon>
        <taxon>Oikopleuridae</taxon>
        <taxon>Oikopleura</taxon>
    </lineage>
</organism>
<dbReference type="InterPro" id="IPR009617">
    <property type="entry name" value="Seipin"/>
</dbReference>
<feature type="region of interest" description="Disordered" evidence="7">
    <location>
        <begin position="351"/>
        <end position="400"/>
    </location>
</feature>
<protein>
    <submittedName>
        <fullName evidence="9">Oidioi.mRNA.OKI2018_I69.XSR.g14420.t1.cds</fullName>
    </submittedName>
</protein>
<reference evidence="9 10" key="1">
    <citation type="submission" date="2021-04" db="EMBL/GenBank/DDBJ databases">
        <authorList>
            <person name="Bliznina A."/>
        </authorList>
    </citation>
    <scope>NUCLEOTIDE SEQUENCE [LARGE SCALE GENOMIC DNA]</scope>
</reference>
<dbReference type="Proteomes" id="UP001158576">
    <property type="component" value="Chromosome XSR"/>
</dbReference>
<accession>A0ABN7SIM7</accession>
<evidence type="ECO:0000256" key="8">
    <source>
        <dbReference type="SAM" id="Phobius"/>
    </source>
</evidence>
<gene>
    <name evidence="9" type="ORF">OKIOD_LOCUS5978</name>
</gene>
<evidence type="ECO:0000256" key="5">
    <source>
        <dbReference type="ARBA" id="ARBA00023098"/>
    </source>
</evidence>